<reference evidence="7" key="1">
    <citation type="journal article" date="2013" name="Stand. Genomic Sci.">
        <title>Complete genome sequence of Coriobacterium glomerans type strain (PW2(T)) from the midgut of Pyrrhocoris apterus L. (red soldier bug).</title>
        <authorList>
            <person name="Stackebrandt E."/>
            <person name="Zeytun A."/>
            <person name="Lapidus A."/>
            <person name="Nolan M."/>
            <person name="Lucas S."/>
            <person name="Hammon N."/>
            <person name="Deshpande S."/>
            <person name="Cheng J.F."/>
            <person name="Tapia R."/>
            <person name="Goodwin L.A."/>
            <person name="Pitluck S."/>
            <person name="Liolios K."/>
            <person name="Pagani I."/>
            <person name="Ivanova N."/>
            <person name="Mavromatis K."/>
            <person name="Mikhailova N."/>
            <person name="Huntemann M."/>
            <person name="Pati A."/>
            <person name="Chen A."/>
            <person name="Palaniappan K."/>
            <person name="Chang Y.J."/>
            <person name="Land M."/>
            <person name="Hauser L."/>
            <person name="Rohde M."/>
            <person name="Pukall R."/>
            <person name="Goker M."/>
            <person name="Detter J.C."/>
            <person name="Woyke T."/>
            <person name="Bristow J."/>
            <person name="Eisen J.A."/>
            <person name="Markowitz V."/>
            <person name="Hugenholtz P."/>
            <person name="Kyrpides N.C."/>
            <person name="Klenk H.P."/>
        </authorList>
    </citation>
    <scope>NUCLEOTIDE SEQUENCE</scope>
    <source>
        <strain evidence="7">ATCC 49209 / DSM 20642 / JCM 10262 / PW2</strain>
    </source>
</reference>
<feature type="domain" description="HTH rpiR-type" evidence="4">
    <location>
        <begin position="5"/>
        <end position="81"/>
    </location>
</feature>
<dbReference type="HOGENOM" id="CLU_055769_2_1_11"/>
<dbReference type="InterPro" id="IPR009057">
    <property type="entry name" value="Homeodomain-like_sf"/>
</dbReference>
<evidence type="ECO:0000259" key="5">
    <source>
        <dbReference type="PROSITE" id="PS51464"/>
    </source>
</evidence>
<dbReference type="GO" id="GO:0003677">
    <property type="term" value="F:DNA binding"/>
    <property type="evidence" value="ECO:0007669"/>
    <property type="project" value="UniProtKB-KW"/>
</dbReference>
<dbReference type="AlphaFoldDB" id="F2N7I3"/>
<accession>F2N7I3</accession>
<dbReference type="EMBL" id="CP002628">
    <property type="protein sequence ID" value="AEB06799.1"/>
    <property type="molecule type" value="Genomic_DNA"/>
</dbReference>
<dbReference type="Pfam" id="PF01418">
    <property type="entry name" value="HTH_6"/>
    <property type="match status" value="1"/>
</dbReference>
<dbReference type="PANTHER" id="PTHR30514:SF1">
    <property type="entry name" value="HTH-TYPE TRANSCRIPTIONAL REGULATOR HEXR-RELATED"/>
    <property type="match status" value="1"/>
</dbReference>
<dbReference type="GO" id="GO:0097367">
    <property type="term" value="F:carbohydrate derivative binding"/>
    <property type="evidence" value="ECO:0007669"/>
    <property type="project" value="InterPro"/>
</dbReference>
<keyword evidence="3" id="KW-0804">Transcription</keyword>
<evidence type="ECO:0000313" key="6">
    <source>
        <dbReference type="EMBL" id="AEB06799.1"/>
    </source>
</evidence>
<dbReference type="eggNOG" id="COG1737">
    <property type="taxonomic scope" value="Bacteria"/>
</dbReference>
<sequence>MQMDSKFMSRIQSRYEGMNKTETTIADYLSRHGEEACYLSISDVADKIGVSKSAVSRFVRKLGYKGYREMRIDLAAPPDTTSAFFFSDIEANSTMGIAQSIIGNGISSLSLTYAALNEKGLDAAVEILKNADICGLYGLGGSFPIAASAYHRFMRTSLTFIFQQDYHLQLQTAARLTKDDCALIISHTGRNKDMLRVAKIIHERDAPIVTITGNVFSPLAKMSQVVIPSISRETKLRPEALASSVSQILLVDTLFALYAIKVDNEPEYFSNIRKVVEETRAK</sequence>
<dbReference type="Gene3D" id="3.40.50.10490">
    <property type="entry name" value="Glucose-6-phosphate isomerase like protein, domain 1"/>
    <property type="match status" value="1"/>
</dbReference>
<dbReference type="GO" id="GO:1901135">
    <property type="term" value="P:carbohydrate derivative metabolic process"/>
    <property type="evidence" value="ECO:0007669"/>
    <property type="project" value="InterPro"/>
</dbReference>
<dbReference type="SUPFAM" id="SSF53697">
    <property type="entry name" value="SIS domain"/>
    <property type="match status" value="1"/>
</dbReference>
<gene>
    <name evidence="6" type="ordered locus">Corgl_0685</name>
</gene>
<dbReference type="GO" id="GO:0003700">
    <property type="term" value="F:DNA-binding transcription factor activity"/>
    <property type="evidence" value="ECO:0007669"/>
    <property type="project" value="InterPro"/>
</dbReference>
<dbReference type="InterPro" id="IPR036388">
    <property type="entry name" value="WH-like_DNA-bd_sf"/>
</dbReference>
<evidence type="ECO:0000313" key="7">
    <source>
        <dbReference type="Proteomes" id="UP000006851"/>
    </source>
</evidence>
<dbReference type="Proteomes" id="UP000006851">
    <property type="component" value="Chromosome"/>
</dbReference>
<keyword evidence="1" id="KW-0805">Transcription regulation</keyword>
<dbReference type="Gene3D" id="1.10.10.10">
    <property type="entry name" value="Winged helix-like DNA-binding domain superfamily/Winged helix DNA-binding domain"/>
    <property type="match status" value="1"/>
</dbReference>
<dbReference type="InterPro" id="IPR001347">
    <property type="entry name" value="SIS_dom"/>
</dbReference>
<dbReference type="InterPro" id="IPR047640">
    <property type="entry name" value="RpiR-like"/>
</dbReference>
<dbReference type="Pfam" id="PF01380">
    <property type="entry name" value="SIS"/>
    <property type="match status" value="1"/>
</dbReference>
<organism evidence="6 7">
    <name type="scientific">Coriobacterium glomerans (strain ATCC 49209 / DSM 20642 / JCM 10262 / PW2)</name>
    <dbReference type="NCBI Taxonomy" id="700015"/>
    <lineage>
        <taxon>Bacteria</taxon>
        <taxon>Bacillati</taxon>
        <taxon>Actinomycetota</taxon>
        <taxon>Coriobacteriia</taxon>
        <taxon>Coriobacteriales</taxon>
        <taxon>Coriobacteriaceae</taxon>
        <taxon>Coriobacterium</taxon>
    </lineage>
</organism>
<evidence type="ECO:0000256" key="3">
    <source>
        <dbReference type="ARBA" id="ARBA00023163"/>
    </source>
</evidence>
<evidence type="ECO:0000256" key="1">
    <source>
        <dbReference type="ARBA" id="ARBA00023015"/>
    </source>
</evidence>
<dbReference type="InterPro" id="IPR046348">
    <property type="entry name" value="SIS_dom_sf"/>
</dbReference>
<dbReference type="InterPro" id="IPR035472">
    <property type="entry name" value="RpiR-like_SIS"/>
</dbReference>
<feature type="domain" description="SIS" evidence="5">
    <location>
        <begin position="124"/>
        <end position="265"/>
    </location>
</feature>
<evidence type="ECO:0000259" key="4">
    <source>
        <dbReference type="PROSITE" id="PS51071"/>
    </source>
</evidence>
<dbReference type="InterPro" id="IPR000281">
    <property type="entry name" value="HTH_RpiR"/>
</dbReference>
<dbReference type="KEGG" id="cgo:Corgl_0685"/>
<keyword evidence="7" id="KW-1185">Reference proteome</keyword>
<keyword evidence="2" id="KW-0238">DNA-binding</keyword>
<dbReference type="STRING" id="700015.Corgl_0685"/>
<dbReference type="CDD" id="cd05013">
    <property type="entry name" value="SIS_RpiR"/>
    <property type="match status" value="1"/>
</dbReference>
<dbReference type="SUPFAM" id="SSF46689">
    <property type="entry name" value="Homeodomain-like"/>
    <property type="match status" value="1"/>
</dbReference>
<dbReference type="PROSITE" id="PS51464">
    <property type="entry name" value="SIS"/>
    <property type="match status" value="1"/>
</dbReference>
<dbReference type="PROSITE" id="PS51071">
    <property type="entry name" value="HTH_RPIR"/>
    <property type="match status" value="1"/>
</dbReference>
<name>F2N7I3_CORGP</name>
<evidence type="ECO:0000256" key="2">
    <source>
        <dbReference type="ARBA" id="ARBA00023125"/>
    </source>
</evidence>
<protein>
    <submittedName>
        <fullName evidence="6">Transcriptional regulator, RpiR family</fullName>
    </submittedName>
</protein>
<dbReference type="PANTHER" id="PTHR30514">
    <property type="entry name" value="GLUCOKINASE"/>
    <property type="match status" value="1"/>
</dbReference>
<proteinExistence type="predicted"/>